<feature type="signal peptide" evidence="1">
    <location>
        <begin position="1"/>
        <end position="31"/>
    </location>
</feature>
<reference evidence="3" key="1">
    <citation type="submission" date="2016-11" db="EMBL/GenBank/DDBJ databases">
        <authorList>
            <person name="Varghese N."/>
            <person name="Submissions S."/>
        </authorList>
    </citation>
    <scope>NUCLEOTIDE SEQUENCE [LARGE SCALE GENOMIC DNA]</scope>
    <source>
        <strain evidence="3">GAS401</strain>
    </source>
</reference>
<evidence type="ECO:0000313" key="3">
    <source>
        <dbReference type="Proteomes" id="UP000184096"/>
    </source>
</evidence>
<dbReference type="Proteomes" id="UP000184096">
    <property type="component" value="Chromosome I"/>
</dbReference>
<evidence type="ECO:0000313" key="2">
    <source>
        <dbReference type="EMBL" id="SHN78645.1"/>
    </source>
</evidence>
<proteinExistence type="predicted"/>
<name>A0A1M7U6V9_9BRAD</name>
<dbReference type="RefSeq" id="WP_072819894.1">
    <property type="nucleotide sequence ID" value="NZ_LT670849.1"/>
</dbReference>
<dbReference type="EMBL" id="LT670849">
    <property type="protein sequence ID" value="SHN78645.1"/>
    <property type="molecule type" value="Genomic_DNA"/>
</dbReference>
<protein>
    <submittedName>
        <fullName evidence="2">Uncharacterized protein</fullName>
    </submittedName>
</protein>
<dbReference type="AlphaFoldDB" id="A0A1M7U6V9"/>
<keyword evidence="3" id="KW-1185">Reference proteome</keyword>
<keyword evidence="1" id="KW-0732">Signal</keyword>
<organism evidence="2 3">
    <name type="scientific">Bradyrhizobium erythrophlei</name>
    <dbReference type="NCBI Taxonomy" id="1437360"/>
    <lineage>
        <taxon>Bacteria</taxon>
        <taxon>Pseudomonadati</taxon>
        <taxon>Pseudomonadota</taxon>
        <taxon>Alphaproteobacteria</taxon>
        <taxon>Hyphomicrobiales</taxon>
        <taxon>Nitrobacteraceae</taxon>
        <taxon>Bradyrhizobium</taxon>
    </lineage>
</organism>
<accession>A0A1M7U6V9</accession>
<evidence type="ECO:0000256" key="1">
    <source>
        <dbReference type="SAM" id="SignalP"/>
    </source>
</evidence>
<gene>
    <name evidence="2" type="ORF">SAMN05444170_3734</name>
</gene>
<sequence length="198" mass="20862">MREFIRPVAITFSIACLAASMAVLPSNSAMAQAKGGQMAPAPAAAPAGQPPAVKQIALTDKQVESVIAAAKDMDALAEKMPQDGKPDPKLTAQFEAAAKKYGFASYDEYNTVVDNIGMVMSGIDATSKKYVGNAAVIKAQIAEVQADKKMSAKDKKEALDDLNQAAKAPDQTIENKGNIDLVVKNYDKLAAIMGDDQN</sequence>
<feature type="chain" id="PRO_5012500768" evidence="1">
    <location>
        <begin position="32"/>
        <end position="198"/>
    </location>
</feature>
<dbReference type="OrthoDB" id="7997461at2"/>